<dbReference type="Proteomes" id="UP000230859">
    <property type="component" value="Unassembled WGS sequence"/>
</dbReference>
<evidence type="ECO:0000313" key="11">
    <source>
        <dbReference type="EMBL" id="PIQ86572.1"/>
    </source>
</evidence>
<dbReference type="PROSITE" id="PS51330">
    <property type="entry name" value="DHFR_2"/>
    <property type="match status" value="1"/>
</dbReference>
<dbReference type="InterPro" id="IPR024072">
    <property type="entry name" value="DHFR-like_dom_sf"/>
</dbReference>
<comment type="function">
    <text evidence="7 8">Key enzyme in folate metabolism. Catalyzes an essential reaction for de novo glycine and purine synthesis, and for DNA precursor synthesis.</text>
</comment>
<dbReference type="GO" id="GO:0004146">
    <property type="term" value="F:dihydrofolate reductase activity"/>
    <property type="evidence" value="ECO:0007669"/>
    <property type="project" value="UniProtKB-EC"/>
</dbReference>
<evidence type="ECO:0000259" key="10">
    <source>
        <dbReference type="PROSITE" id="PS51330"/>
    </source>
</evidence>
<dbReference type="CDD" id="cd00209">
    <property type="entry name" value="DHFR"/>
    <property type="match status" value="1"/>
</dbReference>
<dbReference type="UniPathway" id="UPA00077">
    <property type="reaction ID" value="UER00158"/>
</dbReference>
<keyword evidence="4 8" id="KW-0554">One-carbon metabolism</keyword>
<dbReference type="GO" id="GO:0006730">
    <property type="term" value="P:one-carbon metabolic process"/>
    <property type="evidence" value="ECO:0007669"/>
    <property type="project" value="UniProtKB-KW"/>
</dbReference>
<comment type="catalytic activity">
    <reaction evidence="8">
        <text>(6S)-5,6,7,8-tetrahydrofolate + NADP(+) = 7,8-dihydrofolate + NADPH + H(+)</text>
        <dbReference type="Rhea" id="RHEA:15009"/>
        <dbReference type="ChEBI" id="CHEBI:15378"/>
        <dbReference type="ChEBI" id="CHEBI:57451"/>
        <dbReference type="ChEBI" id="CHEBI:57453"/>
        <dbReference type="ChEBI" id="CHEBI:57783"/>
        <dbReference type="ChEBI" id="CHEBI:58349"/>
        <dbReference type="EC" id="1.5.1.3"/>
    </reaction>
</comment>
<evidence type="ECO:0000256" key="2">
    <source>
        <dbReference type="ARBA" id="ARBA00009539"/>
    </source>
</evidence>
<organism evidence="11 12">
    <name type="scientific">Candidatus Abzuiibacterium crystallinum</name>
    <dbReference type="NCBI Taxonomy" id="1974748"/>
    <lineage>
        <taxon>Bacteria</taxon>
        <taxon>Pseudomonadati</taxon>
        <taxon>Candidatus Omnitrophota</taxon>
        <taxon>Candidatus Abzuiibacterium</taxon>
    </lineage>
</organism>
<evidence type="ECO:0000256" key="4">
    <source>
        <dbReference type="ARBA" id="ARBA00022563"/>
    </source>
</evidence>
<dbReference type="InterPro" id="IPR012259">
    <property type="entry name" value="DHFR"/>
</dbReference>
<feature type="domain" description="DHFR" evidence="10">
    <location>
        <begin position="1"/>
        <end position="162"/>
    </location>
</feature>
<dbReference type="GO" id="GO:0050661">
    <property type="term" value="F:NADP binding"/>
    <property type="evidence" value="ECO:0007669"/>
    <property type="project" value="InterPro"/>
</dbReference>
<evidence type="ECO:0000256" key="6">
    <source>
        <dbReference type="ARBA" id="ARBA00023002"/>
    </source>
</evidence>
<comment type="pathway">
    <text evidence="1 8">Cofactor biosynthesis; tetrahydrofolate biosynthesis; 5,6,7,8-tetrahydrofolate from 7,8-dihydrofolate: step 1/1.</text>
</comment>
<dbReference type="PRINTS" id="PR00070">
    <property type="entry name" value="DHFR"/>
</dbReference>
<dbReference type="GO" id="GO:0046452">
    <property type="term" value="P:dihydrofolate metabolic process"/>
    <property type="evidence" value="ECO:0007669"/>
    <property type="project" value="TreeGrafter"/>
</dbReference>
<sequence>MLYHAVAMAQNRVIGKANQLPWHFSSDLKHFKQMTLGHTILMGRKTFESIGKPLSGRENFVISRTAHEDGEHLRFFTSVESALDEVSTRDCYIIGGAHLYEQTMQLIDGIYLTYIHADFEGDVFYPSIPPEFEERTRHKIQEEPLLEVVFYENTKHMLHQIE</sequence>
<evidence type="ECO:0000256" key="5">
    <source>
        <dbReference type="ARBA" id="ARBA00022857"/>
    </source>
</evidence>
<reference evidence="11 12" key="1">
    <citation type="submission" date="2017-09" db="EMBL/GenBank/DDBJ databases">
        <title>Depth-based differentiation of microbial function through sediment-hosted aquifers and enrichment of novel symbionts in the deep terrestrial subsurface.</title>
        <authorList>
            <person name="Probst A.J."/>
            <person name="Ladd B."/>
            <person name="Jarett J.K."/>
            <person name="Geller-Mcgrath D.E."/>
            <person name="Sieber C.M."/>
            <person name="Emerson J.B."/>
            <person name="Anantharaman K."/>
            <person name="Thomas B.C."/>
            <person name="Malmstrom R."/>
            <person name="Stieglmeier M."/>
            <person name="Klingl A."/>
            <person name="Woyke T."/>
            <person name="Ryan C.M."/>
            <person name="Banfield J.F."/>
        </authorList>
    </citation>
    <scope>NUCLEOTIDE SEQUENCE [LARGE SCALE GENOMIC DNA]</scope>
    <source>
        <strain evidence="11">CG11_big_fil_rev_8_21_14_0_20_45_26</strain>
    </source>
</reference>
<evidence type="ECO:0000256" key="1">
    <source>
        <dbReference type="ARBA" id="ARBA00004903"/>
    </source>
</evidence>
<comment type="caution">
    <text evidence="11">The sequence shown here is derived from an EMBL/GenBank/DDBJ whole genome shotgun (WGS) entry which is preliminary data.</text>
</comment>
<dbReference type="InterPro" id="IPR001796">
    <property type="entry name" value="DHFR_dom"/>
</dbReference>
<gene>
    <name evidence="11" type="ORF">COV74_04125</name>
</gene>
<accession>A0A2H0LQ80</accession>
<name>A0A2H0LQ80_9BACT</name>
<dbReference type="EMBL" id="PCVY01000040">
    <property type="protein sequence ID" value="PIQ86572.1"/>
    <property type="molecule type" value="Genomic_DNA"/>
</dbReference>
<dbReference type="AlphaFoldDB" id="A0A2H0LQ80"/>
<dbReference type="PANTHER" id="PTHR48069">
    <property type="entry name" value="DIHYDROFOLATE REDUCTASE"/>
    <property type="match status" value="1"/>
</dbReference>
<dbReference type="GO" id="GO:0046655">
    <property type="term" value="P:folic acid metabolic process"/>
    <property type="evidence" value="ECO:0007669"/>
    <property type="project" value="TreeGrafter"/>
</dbReference>
<dbReference type="PROSITE" id="PS00075">
    <property type="entry name" value="DHFR_1"/>
    <property type="match status" value="1"/>
</dbReference>
<keyword evidence="5 8" id="KW-0521">NADP</keyword>
<proteinExistence type="inferred from homology"/>
<dbReference type="PIRSF" id="PIRSF000194">
    <property type="entry name" value="DHFR"/>
    <property type="match status" value="1"/>
</dbReference>
<dbReference type="PANTHER" id="PTHR48069:SF3">
    <property type="entry name" value="DIHYDROFOLATE REDUCTASE"/>
    <property type="match status" value="1"/>
</dbReference>
<keyword evidence="6 8" id="KW-0560">Oxidoreductase</keyword>
<dbReference type="EC" id="1.5.1.3" evidence="3 8"/>
<evidence type="ECO:0000256" key="7">
    <source>
        <dbReference type="ARBA" id="ARBA00025067"/>
    </source>
</evidence>
<dbReference type="Gene3D" id="3.40.430.10">
    <property type="entry name" value="Dihydrofolate Reductase, subunit A"/>
    <property type="match status" value="1"/>
</dbReference>
<dbReference type="Pfam" id="PF00186">
    <property type="entry name" value="DHFR_1"/>
    <property type="match status" value="1"/>
</dbReference>
<dbReference type="InterPro" id="IPR017925">
    <property type="entry name" value="DHFR_CS"/>
</dbReference>
<evidence type="ECO:0000256" key="3">
    <source>
        <dbReference type="ARBA" id="ARBA00012856"/>
    </source>
</evidence>
<dbReference type="GO" id="GO:0046654">
    <property type="term" value="P:tetrahydrofolate biosynthetic process"/>
    <property type="evidence" value="ECO:0007669"/>
    <property type="project" value="UniProtKB-UniPathway"/>
</dbReference>
<evidence type="ECO:0000256" key="9">
    <source>
        <dbReference type="RuleBase" id="RU004474"/>
    </source>
</evidence>
<protein>
    <recommendedName>
        <fullName evidence="3 8">Dihydrofolate reductase</fullName>
        <ecNumber evidence="3 8">1.5.1.3</ecNumber>
    </recommendedName>
</protein>
<evidence type="ECO:0000313" key="12">
    <source>
        <dbReference type="Proteomes" id="UP000230859"/>
    </source>
</evidence>
<evidence type="ECO:0000256" key="8">
    <source>
        <dbReference type="PIRNR" id="PIRNR000194"/>
    </source>
</evidence>
<comment type="similarity">
    <text evidence="2 8 9">Belongs to the dihydrofolate reductase family.</text>
</comment>
<dbReference type="GO" id="GO:0005829">
    <property type="term" value="C:cytosol"/>
    <property type="evidence" value="ECO:0007669"/>
    <property type="project" value="TreeGrafter"/>
</dbReference>
<dbReference type="SUPFAM" id="SSF53597">
    <property type="entry name" value="Dihydrofolate reductase-like"/>
    <property type="match status" value="1"/>
</dbReference>